<dbReference type="SMART" id="SM00563">
    <property type="entry name" value="PlsC"/>
    <property type="match status" value="1"/>
</dbReference>
<keyword evidence="7 10" id="KW-0012">Acyltransferase</keyword>
<organism evidence="10 11">
    <name type="scientific">Falsigemmobacter intermedius</name>
    <dbReference type="NCBI Taxonomy" id="1553448"/>
    <lineage>
        <taxon>Bacteria</taxon>
        <taxon>Pseudomonadati</taxon>
        <taxon>Pseudomonadota</taxon>
        <taxon>Alphaproteobacteria</taxon>
        <taxon>Rhodobacterales</taxon>
        <taxon>Paracoccaceae</taxon>
        <taxon>Falsigemmobacter</taxon>
    </lineage>
</organism>
<dbReference type="AlphaFoldDB" id="A0A3S4XXL1"/>
<dbReference type="OrthoDB" id="9806880at2"/>
<dbReference type="GO" id="GO:0006629">
    <property type="term" value="P:lipid metabolic process"/>
    <property type="evidence" value="ECO:0007669"/>
    <property type="project" value="UniProtKB-KW"/>
</dbReference>
<evidence type="ECO:0000256" key="1">
    <source>
        <dbReference type="ARBA" id="ARBA00004370"/>
    </source>
</evidence>
<accession>A0A3S4XXL1</accession>
<keyword evidence="2 10" id="KW-0808">Transferase</keyword>
<dbReference type="Proteomes" id="UP000287168">
    <property type="component" value="Unassembled WGS sequence"/>
</dbReference>
<dbReference type="PANTHER" id="PTHR23063">
    <property type="entry name" value="PHOSPHOLIPID ACYLTRANSFERASE"/>
    <property type="match status" value="1"/>
</dbReference>
<proteinExistence type="predicted"/>
<dbReference type="SUPFAM" id="SSF69593">
    <property type="entry name" value="Glycerol-3-phosphate (1)-acyltransferase"/>
    <property type="match status" value="1"/>
</dbReference>
<evidence type="ECO:0000256" key="7">
    <source>
        <dbReference type="ARBA" id="ARBA00023315"/>
    </source>
</evidence>
<feature type="transmembrane region" description="Helical" evidence="8">
    <location>
        <begin position="30"/>
        <end position="49"/>
    </location>
</feature>
<keyword evidence="11" id="KW-1185">Reference proteome</keyword>
<keyword evidence="5" id="KW-0443">Lipid metabolism</keyword>
<name>A0A3S4XXL1_9RHOB</name>
<comment type="caution">
    <text evidence="10">The sequence shown here is derived from an EMBL/GenBank/DDBJ whole genome shotgun (WGS) entry which is preliminary data.</text>
</comment>
<protein>
    <submittedName>
        <fullName evidence="10">1-acyl-sn-glycerol-3-phosphate acyltransferase</fullName>
    </submittedName>
</protein>
<dbReference type="GO" id="GO:0016746">
    <property type="term" value="F:acyltransferase activity"/>
    <property type="evidence" value="ECO:0007669"/>
    <property type="project" value="UniProtKB-KW"/>
</dbReference>
<comment type="subcellular location">
    <subcellularLocation>
        <location evidence="1">Membrane</location>
    </subcellularLocation>
</comment>
<keyword evidence="6 8" id="KW-0472">Membrane</keyword>
<sequence>MSPYWFSEEPEPKDPPITATGWLRVVLRGLPIVLVIFGGLVLLLLLRLIERPLFGLKRPVTPYITRAVCRITLMLFGLRYKVSGKPMAGRGAIVANHAGWFDIFTLNAAQQIYFVSKDEVASWPAIGWLARATGTVFIRRKGSDAIAQKNLFEARLRAGHRLLFFPEGTSTDSLRVIPFKSTLFAAFFTDGLKDVLSIQPVSLVYTAPKGEDPRFYGWWGEMEFGPSLLKYLAAPRHGAAEVIFHDPVRVQDFPDRKSLAAYCEEKVRGGVERP</sequence>
<dbReference type="Pfam" id="PF01553">
    <property type="entry name" value="Acyltransferase"/>
    <property type="match status" value="1"/>
</dbReference>
<evidence type="ECO:0000313" key="11">
    <source>
        <dbReference type="Proteomes" id="UP000287168"/>
    </source>
</evidence>
<dbReference type="InterPro" id="IPR002123">
    <property type="entry name" value="Plipid/glycerol_acylTrfase"/>
</dbReference>
<keyword evidence="4 8" id="KW-1133">Transmembrane helix</keyword>
<feature type="domain" description="Phospholipid/glycerol acyltransferase" evidence="9">
    <location>
        <begin position="91"/>
        <end position="206"/>
    </location>
</feature>
<dbReference type="RefSeq" id="WP_128486974.1">
    <property type="nucleotide sequence ID" value="NZ_JBHLXB010000008.1"/>
</dbReference>
<evidence type="ECO:0000313" key="10">
    <source>
        <dbReference type="EMBL" id="RWY43639.1"/>
    </source>
</evidence>
<dbReference type="PANTHER" id="PTHR23063:SF52">
    <property type="entry name" value="LYSOPHOSPHATIDYLCHOLINE ACYLTRANSFERASE"/>
    <property type="match status" value="1"/>
</dbReference>
<evidence type="ECO:0000256" key="5">
    <source>
        <dbReference type="ARBA" id="ARBA00023098"/>
    </source>
</evidence>
<dbReference type="EMBL" id="SBLC01000004">
    <property type="protein sequence ID" value="RWY43639.1"/>
    <property type="molecule type" value="Genomic_DNA"/>
</dbReference>
<dbReference type="GO" id="GO:0016020">
    <property type="term" value="C:membrane"/>
    <property type="evidence" value="ECO:0007669"/>
    <property type="project" value="UniProtKB-SubCell"/>
</dbReference>
<reference evidence="10 11" key="1">
    <citation type="journal article" date="2015" name="Int. J. Syst. Evol. Microbiol.">
        <title>Gemmobacter intermedius sp. nov., isolated from a white stork (Ciconia ciconia).</title>
        <authorList>
            <person name="Kampfer P."/>
            <person name="Jerzak L."/>
            <person name="Wilharm G."/>
            <person name="Golke J."/>
            <person name="Busse H.J."/>
            <person name="Glaeser S.P."/>
        </authorList>
    </citation>
    <scope>NUCLEOTIDE SEQUENCE [LARGE SCALE GENOMIC DNA]</scope>
    <source>
        <strain evidence="10 11">119/4</strain>
    </source>
</reference>
<evidence type="ECO:0000256" key="6">
    <source>
        <dbReference type="ARBA" id="ARBA00023136"/>
    </source>
</evidence>
<evidence type="ECO:0000256" key="2">
    <source>
        <dbReference type="ARBA" id="ARBA00022679"/>
    </source>
</evidence>
<evidence type="ECO:0000256" key="8">
    <source>
        <dbReference type="SAM" id="Phobius"/>
    </source>
</evidence>
<dbReference type="CDD" id="cd07989">
    <property type="entry name" value="LPLAT_AGPAT-like"/>
    <property type="match status" value="1"/>
</dbReference>
<evidence type="ECO:0000256" key="4">
    <source>
        <dbReference type="ARBA" id="ARBA00022989"/>
    </source>
</evidence>
<keyword evidence="3 8" id="KW-0812">Transmembrane</keyword>
<gene>
    <name evidence="10" type="ORF">EP867_04355</name>
</gene>
<evidence type="ECO:0000259" key="9">
    <source>
        <dbReference type="SMART" id="SM00563"/>
    </source>
</evidence>
<evidence type="ECO:0000256" key="3">
    <source>
        <dbReference type="ARBA" id="ARBA00022692"/>
    </source>
</evidence>